<evidence type="ECO:0000313" key="3">
    <source>
        <dbReference type="EMBL" id="KEQ00760.1"/>
    </source>
</evidence>
<accession>A0A074VE34</accession>
<comment type="caution">
    <text evidence="3">The sequence shown here is derived from an EMBL/GenBank/DDBJ whole genome shotgun (WGS) entry which is preliminary data.</text>
</comment>
<sequence length="295" mass="32479">MNTTDKNTKIDPIMKIVKITNLKQIPRRQQGFSLVELMVATAISIIVLMAASSTFLTTYKLKEQVKTRISYEQDVRNAANVIRSDMRQLADFSCMNPPSTSQLNSIFENAFSGKNKQFLSTELPMASSSIAVEPVTGSRPLVLTYISDKLANSILSSQCQTNIDDKDISGAVYVVGTTQFDRDPGFYRVSYSNKTFSAPQLIVRNVTAVNYHFDYDDHTANDCPSEASAASNTPSPPLDANITSTTDLDFKYEKPPVLIGVTLTVRPNGTNDNTTINYEINASVRQGEVCVSSKI</sequence>
<dbReference type="AlphaFoldDB" id="A0A074VE34"/>
<dbReference type="EMBL" id="AVQL01000445">
    <property type="protein sequence ID" value="KEQ00760.1"/>
    <property type="molecule type" value="Genomic_DNA"/>
</dbReference>
<evidence type="ECO:0000256" key="2">
    <source>
        <dbReference type="SAM" id="Phobius"/>
    </source>
</evidence>
<dbReference type="InterPro" id="IPR012902">
    <property type="entry name" value="N_methyl_site"/>
</dbReference>
<name>A0A074VE34_9NEIS</name>
<evidence type="ECO:0000313" key="4">
    <source>
        <dbReference type="Proteomes" id="UP000027644"/>
    </source>
</evidence>
<keyword evidence="2" id="KW-0472">Membrane</keyword>
<keyword evidence="2" id="KW-1133">Transmembrane helix</keyword>
<dbReference type="Pfam" id="PF07963">
    <property type="entry name" value="N_methyl"/>
    <property type="match status" value="1"/>
</dbReference>
<organism evidence="3 4">
    <name type="scientific">Snodgrassella alvi SCGC AB-598-J21</name>
    <dbReference type="NCBI Taxonomy" id="1385367"/>
    <lineage>
        <taxon>Bacteria</taxon>
        <taxon>Pseudomonadati</taxon>
        <taxon>Pseudomonadota</taxon>
        <taxon>Betaproteobacteria</taxon>
        <taxon>Neisseriales</taxon>
        <taxon>Neisseriaceae</taxon>
        <taxon>Snodgrassella</taxon>
    </lineage>
</organism>
<dbReference type="PROSITE" id="PS00409">
    <property type="entry name" value="PROKAR_NTER_METHYL"/>
    <property type="match status" value="1"/>
</dbReference>
<evidence type="ECO:0008006" key="5">
    <source>
        <dbReference type="Google" id="ProtNLM"/>
    </source>
</evidence>
<keyword evidence="2" id="KW-0812">Transmembrane</keyword>
<reference evidence="3 4" key="1">
    <citation type="journal article" date="2014" name="PLoS Genet.">
        <title>Hidden diversity in honey bee gut symbionts detected by single-cell genomics.</title>
        <authorList>
            <person name="Engel P."/>
            <person name="Stepanauskas R."/>
            <person name="Moran N."/>
        </authorList>
    </citation>
    <scope>NUCLEOTIDE SEQUENCE [LARGE SCALE GENOMIC DNA]</scope>
    <source>
        <strain evidence="3 4">SCGC AB-598-J21</strain>
    </source>
</reference>
<protein>
    <recommendedName>
        <fullName evidence="5">Tfp pilus assembly protein PilW</fullName>
    </recommendedName>
</protein>
<proteinExistence type="predicted"/>
<dbReference type="Proteomes" id="UP000027644">
    <property type="component" value="Unassembled WGS sequence"/>
</dbReference>
<feature type="region of interest" description="Disordered" evidence="1">
    <location>
        <begin position="224"/>
        <end position="243"/>
    </location>
</feature>
<dbReference type="NCBIfam" id="TIGR02532">
    <property type="entry name" value="IV_pilin_GFxxxE"/>
    <property type="match status" value="1"/>
</dbReference>
<evidence type="ECO:0000256" key="1">
    <source>
        <dbReference type="SAM" id="MobiDB-lite"/>
    </source>
</evidence>
<feature type="transmembrane region" description="Helical" evidence="2">
    <location>
        <begin position="37"/>
        <end position="59"/>
    </location>
</feature>
<gene>
    <name evidence="3" type="ORF">SASC598J21_014480</name>
</gene>